<comment type="caution">
    <text evidence="4">The sequence shown here is derived from an EMBL/GenBank/DDBJ whole genome shotgun (WGS) entry which is preliminary data.</text>
</comment>
<feature type="short sequence motif" description="Histidine triad motif" evidence="1">
    <location>
        <begin position="96"/>
        <end position="100"/>
    </location>
</feature>
<dbReference type="InterPro" id="IPR036265">
    <property type="entry name" value="HIT-like_sf"/>
</dbReference>
<feature type="domain" description="HIT" evidence="3">
    <location>
        <begin position="38"/>
        <end position="114"/>
    </location>
</feature>
<sequence length="173" mass="19043">MDCLACRNNNLLPVLPPRERVAEDPHWRVAHAFDTSLPGWLVLVPRRHVTSIAELTDAEAATLGRWQVRLARALKAVTGCAKTYVVQFAEQDGFQHVHFHVVPRMPDLPADRRGPRIFGYLHPPDDQLLGEDRRDELAMALRARLDADGPPLDADGPPLDADGPPLDADGGSA</sequence>
<reference evidence="4 5" key="1">
    <citation type="submission" date="2020-11" db="EMBL/GenBank/DDBJ databases">
        <title>A novel isolate from a Black sea contaminated sediment with potential to produce alkanes: Plantactinospora alkalitolerans sp. nov.</title>
        <authorList>
            <person name="Carro L."/>
            <person name="Veyisoglu A."/>
            <person name="Guven K."/>
            <person name="Schumann P."/>
            <person name="Klenk H.-P."/>
            <person name="Sahin N."/>
        </authorList>
    </citation>
    <scope>NUCLEOTIDE SEQUENCE [LARGE SCALE GENOMIC DNA]</scope>
    <source>
        <strain evidence="4 5">S1510</strain>
    </source>
</reference>
<evidence type="ECO:0000259" key="3">
    <source>
        <dbReference type="PROSITE" id="PS51084"/>
    </source>
</evidence>
<dbReference type="Gene3D" id="3.30.428.10">
    <property type="entry name" value="HIT-like"/>
    <property type="match status" value="1"/>
</dbReference>
<keyword evidence="5" id="KW-1185">Reference proteome</keyword>
<dbReference type="SUPFAM" id="SSF54197">
    <property type="entry name" value="HIT-like"/>
    <property type="match status" value="1"/>
</dbReference>
<gene>
    <name evidence="4" type="ORF">I0C86_38825</name>
</gene>
<dbReference type="EMBL" id="JADPUN010000392">
    <property type="protein sequence ID" value="MBF9134836.1"/>
    <property type="molecule type" value="Genomic_DNA"/>
</dbReference>
<dbReference type="PANTHER" id="PTHR46648:SF1">
    <property type="entry name" value="ADENOSINE 5'-MONOPHOSPHORAMIDASE HNT1"/>
    <property type="match status" value="1"/>
</dbReference>
<evidence type="ECO:0000256" key="1">
    <source>
        <dbReference type="PROSITE-ProRule" id="PRU00464"/>
    </source>
</evidence>
<dbReference type="PANTHER" id="PTHR46648">
    <property type="entry name" value="HIT FAMILY PROTEIN 1"/>
    <property type="match status" value="1"/>
</dbReference>
<dbReference type="PROSITE" id="PS51084">
    <property type="entry name" value="HIT_2"/>
    <property type="match status" value="1"/>
</dbReference>
<proteinExistence type="predicted"/>
<dbReference type="Proteomes" id="UP000638560">
    <property type="component" value="Unassembled WGS sequence"/>
</dbReference>
<organism evidence="4 5">
    <name type="scientific">Plantactinospora alkalitolerans</name>
    <dbReference type="NCBI Taxonomy" id="2789879"/>
    <lineage>
        <taxon>Bacteria</taxon>
        <taxon>Bacillati</taxon>
        <taxon>Actinomycetota</taxon>
        <taxon>Actinomycetes</taxon>
        <taxon>Micromonosporales</taxon>
        <taxon>Micromonosporaceae</taxon>
        <taxon>Plantactinospora</taxon>
    </lineage>
</organism>
<accession>A0ABS0H983</accession>
<dbReference type="InterPro" id="IPR001310">
    <property type="entry name" value="Histidine_triad_HIT"/>
</dbReference>
<name>A0ABS0H983_9ACTN</name>
<feature type="region of interest" description="Disordered" evidence="2">
    <location>
        <begin position="143"/>
        <end position="173"/>
    </location>
</feature>
<dbReference type="InterPro" id="IPR011146">
    <property type="entry name" value="HIT-like"/>
</dbReference>
<feature type="compositionally biased region" description="Low complexity" evidence="2">
    <location>
        <begin position="148"/>
        <end position="173"/>
    </location>
</feature>
<evidence type="ECO:0000256" key="2">
    <source>
        <dbReference type="SAM" id="MobiDB-lite"/>
    </source>
</evidence>
<evidence type="ECO:0000313" key="4">
    <source>
        <dbReference type="EMBL" id="MBF9134836.1"/>
    </source>
</evidence>
<dbReference type="Pfam" id="PF01230">
    <property type="entry name" value="HIT"/>
    <property type="match status" value="1"/>
</dbReference>
<dbReference type="RefSeq" id="WP_196206307.1">
    <property type="nucleotide sequence ID" value="NZ_JADPUN010000392.1"/>
</dbReference>
<evidence type="ECO:0000313" key="5">
    <source>
        <dbReference type="Proteomes" id="UP000638560"/>
    </source>
</evidence>
<protein>
    <submittedName>
        <fullName evidence="4">HIT family protein</fullName>
    </submittedName>
</protein>